<evidence type="ECO:0000256" key="5">
    <source>
        <dbReference type="PROSITE-ProRule" id="PRU00108"/>
    </source>
</evidence>
<dbReference type="CDD" id="cd00086">
    <property type="entry name" value="homeodomain"/>
    <property type="match status" value="1"/>
</dbReference>
<sequence>MEPWPQPVIRGIQEWPSLLIHVPRQPSLSSSSSLWLKSKRKRASPAQLRVLNHVFNHTCFPSTELRMQLSKQLDMPPRTIQIWFQNKRQALKKPTRQTRITLPPLPSPTYQQRLSSSFCC</sequence>
<evidence type="ECO:0000256" key="6">
    <source>
        <dbReference type="RuleBase" id="RU000682"/>
    </source>
</evidence>
<dbReference type="EMBL" id="MCGT01000019">
    <property type="protein sequence ID" value="ORX52043.1"/>
    <property type="molecule type" value="Genomic_DNA"/>
</dbReference>
<dbReference type="InterPro" id="IPR001356">
    <property type="entry name" value="HD"/>
</dbReference>
<dbReference type="InterPro" id="IPR009057">
    <property type="entry name" value="Homeodomain-like_sf"/>
</dbReference>
<dbReference type="Proteomes" id="UP000242146">
    <property type="component" value="Unassembled WGS sequence"/>
</dbReference>
<dbReference type="PROSITE" id="PS50071">
    <property type="entry name" value="HOMEOBOX_2"/>
    <property type="match status" value="1"/>
</dbReference>
<dbReference type="AlphaFoldDB" id="A0A1X2GER2"/>
<keyword evidence="3 5" id="KW-0371">Homeobox</keyword>
<dbReference type="GO" id="GO:0000978">
    <property type="term" value="F:RNA polymerase II cis-regulatory region sequence-specific DNA binding"/>
    <property type="evidence" value="ECO:0007669"/>
    <property type="project" value="TreeGrafter"/>
</dbReference>
<dbReference type="GO" id="GO:0005634">
    <property type="term" value="C:nucleus"/>
    <property type="evidence" value="ECO:0007669"/>
    <property type="project" value="UniProtKB-SubCell"/>
</dbReference>
<evidence type="ECO:0000313" key="9">
    <source>
        <dbReference type="Proteomes" id="UP000242146"/>
    </source>
</evidence>
<dbReference type="SMART" id="SM00389">
    <property type="entry name" value="HOX"/>
    <property type="match status" value="1"/>
</dbReference>
<keyword evidence="2 5" id="KW-0238">DNA-binding</keyword>
<dbReference type="Gene3D" id="1.10.10.60">
    <property type="entry name" value="Homeodomain-like"/>
    <property type="match status" value="1"/>
</dbReference>
<keyword evidence="9" id="KW-1185">Reference proteome</keyword>
<proteinExistence type="predicted"/>
<feature type="domain" description="Homeobox" evidence="7">
    <location>
        <begin position="37"/>
        <end position="94"/>
    </location>
</feature>
<evidence type="ECO:0000256" key="1">
    <source>
        <dbReference type="ARBA" id="ARBA00004123"/>
    </source>
</evidence>
<comment type="caution">
    <text evidence="8">The sequence shown here is derived from an EMBL/GenBank/DDBJ whole genome shotgun (WGS) entry which is preliminary data.</text>
</comment>
<protein>
    <submittedName>
        <fullName evidence="8">Homeobox-domain-containing protein</fullName>
    </submittedName>
</protein>
<organism evidence="8 9">
    <name type="scientific">Hesseltinella vesiculosa</name>
    <dbReference type="NCBI Taxonomy" id="101127"/>
    <lineage>
        <taxon>Eukaryota</taxon>
        <taxon>Fungi</taxon>
        <taxon>Fungi incertae sedis</taxon>
        <taxon>Mucoromycota</taxon>
        <taxon>Mucoromycotina</taxon>
        <taxon>Mucoromycetes</taxon>
        <taxon>Mucorales</taxon>
        <taxon>Cunninghamellaceae</taxon>
        <taxon>Hesseltinella</taxon>
    </lineage>
</organism>
<dbReference type="OrthoDB" id="6159439at2759"/>
<name>A0A1X2GER2_9FUNG</name>
<dbReference type="InterPro" id="IPR017970">
    <property type="entry name" value="Homeobox_CS"/>
</dbReference>
<dbReference type="SUPFAM" id="SSF46689">
    <property type="entry name" value="Homeodomain-like"/>
    <property type="match status" value="1"/>
</dbReference>
<dbReference type="STRING" id="101127.A0A1X2GER2"/>
<evidence type="ECO:0000313" key="8">
    <source>
        <dbReference type="EMBL" id="ORX52043.1"/>
    </source>
</evidence>
<evidence type="ECO:0000256" key="3">
    <source>
        <dbReference type="ARBA" id="ARBA00023155"/>
    </source>
</evidence>
<dbReference type="GO" id="GO:0030154">
    <property type="term" value="P:cell differentiation"/>
    <property type="evidence" value="ECO:0007669"/>
    <property type="project" value="TreeGrafter"/>
</dbReference>
<dbReference type="Pfam" id="PF00046">
    <property type="entry name" value="Homeodomain"/>
    <property type="match status" value="1"/>
</dbReference>
<dbReference type="PROSITE" id="PS00027">
    <property type="entry name" value="HOMEOBOX_1"/>
    <property type="match status" value="1"/>
</dbReference>
<dbReference type="InterPro" id="IPR051000">
    <property type="entry name" value="Homeobox_DNA-bind_prot"/>
</dbReference>
<evidence type="ECO:0000256" key="4">
    <source>
        <dbReference type="ARBA" id="ARBA00023242"/>
    </source>
</evidence>
<comment type="subcellular location">
    <subcellularLocation>
        <location evidence="1 5 6">Nucleus</location>
    </subcellularLocation>
</comment>
<feature type="DNA-binding region" description="Homeobox" evidence="5">
    <location>
        <begin position="39"/>
        <end position="95"/>
    </location>
</feature>
<evidence type="ECO:0000259" key="7">
    <source>
        <dbReference type="PROSITE" id="PS50071"/>
    </source>
</evidence>
<evidence type="ECO:0000256" key="2">
    <source>
        <dbReference type="ARBA" id="ARBA00023125"/>
    </source>
</evidence>
<accession>A0A1X2GER2</accession>
<dbReference type="PANTHER" id="PTHR24324">
    <property type="entry name" value="HOMEOBOX PROTEIN HHEX"/>
    <property type="match status" value="1"/>
</dbReference>
<dbReference type="GO" id="GO:0000981">
    <property type="term" value="F:DNA-binding transcription factor activity, RNA polymerase II-specific"/>
    <property type="evidence" value="ECO:0007669"/>
    <property type="project" value="InterPro"/>
</dbReference>
<dbReference type="PANTHER" id="PTHR24324:SF5">
    <property type="entry name" value="HEMATOPOIETICALLY-EXPRESSED HOMEOBOX PROTEIN HHEX"/>
    <property type="match status" value="1"/>
</dbReference>
<gene>
    <name evidence="8" type="ORF">DM01DRAFT_1337027</name>
</gene>
<keyword evidence="4 5" id="KW-0539">Nucleus</keyword>
<reference evidence="8 9" key="1">
    <citation type="submission" date="2016-07" db="EMBL/GenBank/DDBJ databases">
        <title>Pervasive Adenine N6-methylation of Active Genes in Fungi.</title>
        <authorList>
            <consortium name="DOE Joint Genome Institute"/>
            <person name="Mondo S.J."/>
            <person name="Dannebaum R.O."/>
            <person name="Kuo R.C."/>
            <person name="Labutti K."/>
            <person name="Haridas S."/>
            <person name="Kuo A."/>
            <person name="Salamov A."/>
            <person name="Ahrendt S.R."/>
            <person name="Lipzen A."/>
            <person name="Sullivan W."/>
            <person name="Andreopoulos W.B."/>
            <person name="Clum A."/>
            <person name="Lindquist E."/>
            <person name="Daum C."/>
            <person name="Ramamoorthy G.K."/>
            <person name="Gryganskyi A."/>
            <person name="Culley D."/>
            <person name="Magnuson J.K."/>
            <person name="James T.Y."/>
            <person name="O'Malley M.A."/>
            <person name="Stajich J.E."/>
            <person name="Spatafora J.W."/>
            <person name="Visel A."/>
            <person name="Grigoriev I.V."/>
        </authorList>
    </citation>
    <scope>NUCLEOTIDE SEQUENCE [LARGE SCALE GENOMIC DNA]</scope>
    <source>
        <strain evidence="8 9">NRRL 3301</strain>
    </source>
</reference>